<dbReference type="Proteomes" id="UP000019151">
    <property type="component" value="Chromosome"/>
</dbReference>
<dbReference type="SMART" id="SM00382">
    <property type="entry name" value="AAA"/>
    <property type="match status" value="1"/>
</dbReference>
<dbReference type="GO" id="GO:0005524">
    <property type="term" value="F:ATP binding"/>
    <property type="evidence" value="ECO:0007669"/>
    <property type="project" value="UniProtKB-KW"/>
</dbReference>
<dbReference type="InterPro" id="IPR041546">
    <property type="entry name" value="ClpA/ClpB_AAA_lid"/>
</dbReference>
<dbReference type="InterPro" id="IPR027417">
    <property type="entry name" value="P-loop_NTPase"/>
</dbReference>
<feature type="region of interest" description="Disordered" evidence="5">
    <location>
        <begin position="344"/>
        <end position="385"/>
    </location>
</feature>
<feature type="compositionally biased region" description="Pro residues" evidence="5">
    <location>
        <begin position="349"/>
        <end position="383"/>
    </location>
</feature>
<feature type="compositionally biased region" description="Basic and acidic residues" evidence="5">
    <location>
        <begin position="280"/>
        <end position="305"/>
    </location>
</feature>
<organism evidence="7 8">
    <name type="scientific">Gemmatirosa kalamazoonensis</name>
    <dbReference type="NCBI Taxonomy" id="861299"/>
    <lineage>
        <taxon>Bacteria</taxon>
        <taxon>Pseudomonadati</taxon>
        <taxon>Gemmatimonadota</taxon>
        <taxon>Gemmatimonadia</taxon>
        <taxon>Gemmatimonadales</taxon>
        <taxon>Gemmatimonadaceae</taxon>
        <taxon>Gemmatirosa</taxon>
    </lineage>
</organism>
<dbReference type="Gene3D" id="3.40.50.300">
    <property type="entry name" value="P-loop containing nucleotide triphosphate hydrolases"/>
    <property type="match status" value="2"/>
</dbReference>
<feature type="domain" description="AAA+ ATPase" evidence="6">
    <location>
        <begin position="52"/>
        <end position="196"/>
    </location>
</feature>
<protein>
    <submittedName>
        <fullName evidence="7">AAA ATPase central domain protein</fullName>
    </submittedName>
</protein>
<dbReference type="PROSITE" id="PS00870">
    <property type="entry name" value="CLPAB_1"/>
    <property type="match status" value="1"/>
</dbReference>
<evidence type="ECO:0000313" key="8">
    <source>
        <dbReference type="Proteomes" id="UP000019151"/>
    </source>
</evidence>
<dbReference type="PATRIC" id="fig|861299.3.peg.3886"/>
<keyword evidence="4" id="KW-0143">Chaperone</keyword>
<accession>W0RPF8</accession>
<dbReference type="HOGENOM" id="CLU_005070_2_0_0"/>
<evidence type="ECO:0000259" key="6">
    <source>
        <dbReference type="SMART" id="SM00382"/>
    </source>
</evidence>
<dbReference type="InterPro" id="IPR050130">
    <property type="entry name" value="ClpA_ClpB"/>
</dbReference>
<dbReference type="InterPro" id="IPR003959">
    <property type="entry name" value="ATPase_AAA_core"/>
</dbReference>
<proteinExistence type="predicted"/>
<keyword evidence="8" id="KW-1185">Reference proteome</keyword>
<dbReference type="STRING" id="861299.J421_3831"/>
<keyword evidence="1" id="KW-0677">Repeat</keyword>
<dbReference type="Pfam" id="PF00004">
    <property type="entry name" value="AAA"/>
    <property type="match status" value="1"/>
</dbReference>
<dbReference type="PANTHER" id="PTHR11638:SF18">
    <property type="entry name" value="HEAT SHOCK PROTEIN 104"/>
    <property type="match status" value="1"/>
</dbReference>
<dbReference type="GO" id="GO:0005737">
    <property type="term" value="C:cytoplasm"/>
    <property type="evidence" value="ECO:0007669"/>
    <property type="project" value="TreeGrafter"/>
</dbReference>
<evidence type="ECO:0000313" key="7">
    <source>
        <dbReference type="EMBL" id="AHG91368.1"/>
    </source>
</evidence>
<evidence type="ECO:0000256" key="1">
    <source>
        <dbReference type="ARBA" id="ARBA00022737"/>
    </source>
</evidence>
<name>W0RPF8_9BACT</name>
<dbReference type="GO" id="GO:0016887">
    <property type="term" value="F:ATP hydrolysis activity"/>
    <property type="evidence" value="ECO:0007669"/>
    <property type="project" value="InterPro"/>
</dbReference>
<dbReference type="InterPro" id="IPR003593">
    <property type="entry name" value="AAA+_ATPase"/>
</dbReference>
<sequence length="423" mass="46244">MTLGDILRPSTETALTKFTRDLTSAARAGRLDPIRCRDPEIDRVIDVLLRHGKNNPVLTGPAGVGKTAIVEGLAQRAAEGRLPLALRGARVLALDHMALLGGTMYRGQYEERVQAIVAEVTAAPDVILFIDELHNLVGQGTAQGAAMDAGNMLKPALTRGDFRVIGATTSDEYERWIMTDPALERRFQRVDIRELSPPETMEILRARRAVLERHHGVVITDDALQAALQLTDEWMVERMRPDRCIDALDETCAHLQAKAAHSPRTEALLKERRALIAERAAAEDERAERARQRRAEARRAGKPAEEAGVDAPDDASEETGSDKLNRYAQQGMAYIERFGQELESFFGDAPPPQPIPKTPPRAAPRPAPRPAPNADGPLPPPAPRLGEIEAELAPLLVAEGAVVRGVDVARIVSRTVGRTVKWP</sequence>
<dbReference type="KEGG" id="gba:J421_3831"/>
<dbReference type="AlphaFoldDB" id="W0RPF8"/>
<dbReference type="InterPro" id="IPR018368">
    <property type="entry name" value="ClpA/B_CS1"/>
</dbReference>
<dbReference type="GO" id="GO:0034605">
    <property type="term" value="P:cellular response to heat"/>
    <property type="evidence" value="ECO:0007669"/>
    <property type="project" value="TreeGrafter"/>
</dbReference>
<dbReference type="SUPFAM" id="SSF52540">
    <property type="entry name" value="P-loop containing nucleoside triphosphate hydrolases"/>
    <property type="match status" value="1"/>
</dbReference>
<evidence type="ECO:0000256" key="2">
    <source>
        <dbReference type="ARBA" id="ARBA00022741"/>
    </source>
</evidence>
<gene>
    <name evidence="7" type="ORF">J421_3831</name>
</gene>
<evidence type="ECO:0000256" key="5">
    <source>
        <dbReference type="SAM" id="MobiDB-lite"/>
    </source>
</evidence>
<dbReference type="InParanoid" id="W0RPF8"/>
<reference evidence="7 8" key="1">
    <citation type="journal article" date="2014" name="Genome Announc.">
        <title>Genome Sequence and Methylome of Soil Bacterium Gemmatirosa kalamazoonensis KBS708T, a Member of the Rarely Cultivated Gemmatimonadetes Phylum.</title>
        <authorList>
            <person name="Debruyn J.M."/>
            <person name="Radosevich M."/>
            <person name="Wommack K.E."/>
            <person name="Polson S.W."/>
            <person name="Hauser L.J."/>
            <person name="Fawaz M.N."/>
            <person name="Korlach J."/>
            <person name="Tsai Y.C."/>
        </authorList>
    </citation>
    <scope>NUCLEOTIDE SEQUENCE [LARGE SCALE GENOMIC DNA]</scope>
    <source>
        <strain evidence="7 8">KBS708</strain>
    </source>
</reference>
<dbReference type="Pfam" id="PF17871">
    <property type="entry name" value="AAA_lid_9"/>
    <property type="match status" value="1"/>
</dbReference>
<evidence type="ECO:0000256" key="3">
    <source>
        <dbReference type="ARBA" id="ARBA00022840"/>
    </source>
</evidence>
<dbReference type="PANTHER" id="PTHR11638">
    <property type="entry name" value="ATP-DEPENDENT CLP PROTEASE"/>
    <property type="match status" value="1"/>
</dbReference>
<dbReference type="eggNOG" id="COG0542">
    <property type="taxonomic scope" value="Bacteria"/>
</dbReference>
<keyword evidence="3" id="KW-0067">ATP-binding</keyword>
<feature type="region of interest" description="Disordered" evidence="5">
    <location>
        <begin position="280"/>
        <end position="322"/>
    </location>
</feature>
<evidence type="ECO:0000256" key="4">
    <source>
        <dbReference type="ARBA" id="ARBA00023186"/>
    </source>
</evidence>
<feature type="compositionally biased region" description="Acidic residues" evidence="5">
    <location>
        <begin position="307"/>
        <end position="319"/>
    </location>
</feature>
<dbReference type="CDD" id="cd00009">
    <property type="entry name" value="AAA"/>
    <property type="match status" value="1"/>
</dbReference>
<keyword evidence="2" id="KW-0547">Nucleotide-binding</keyword>
<dbReference type="EMBL" id="CP007128">
    <property type="protein sequence ID" value="AHG91368.1"/>
    <property type="molecule type" value="Genomic_DNA"/>
</dbReference>